<dbReference type="AlphaFoldDB" id="A0A5C8G5W1"/>
<keyword evidence="2 4" id="KW-0456">Lyase</keyword>
<feature type="active site" description="Proton donor/acceptor" evidence="5">
    <location>
        <position position="134"/>
    </location>
</feature>
<comment type="caution">
    <text evidence="7">The sequence shown here is derived from an EMBL/GenBank/DDBJ whole genome shotgun (WGS) entry which is preliminary data.</text>
</comment>
<reference evidence="7 8" key="1">
    <citation type="journal article" date="1992" name="Lakartidningen">
        <title>[Penicillin V and not amoxicillin is the first choice preparation in acute otitis].</title>
        <authorList>
            <person name="Kamme C."/>
            <person name="Lundgren K."/>
            <person name="Prellner K."/>
        </authorList>
    </citation>
    <scope>NUCLEOTIDE SEQUENCE [LARGE SCALE GENOMIC DNA]</scope>
    <source>
        <strain evidence="7 8">PC2777IV</strain>
    </source>
</reference>
<evidence type="ECO:0000256" key="6">
    <source>
        <dbReference type="PIRSR" id="PIRSR001365-2"/>
    </source>
</evidence>
<evidence type="ECO:0000256" key="4">
    <source>
        <dbReference type="PIRNR" id="PIRNR001365"/>
    </source>
</evidence>
<proteinExistence type="inferred from homology"/>
<dbReference type="PIRSF" id="PIRSF001365">
    <property type="entry name" value="DHDPS"/>
    <property type="match status" value="1"/>
</dbReference>
<evidence type="ECO:0000256" key="1">
    <source>
        <dbReference type="ARBA" id="ARBA00007592"/>
    </source>
</evidence>
<feature type="active site" description="Schiff-base intermediate with substrate" evidence="5">
    <location>
        <position position="163"/>
    </location>
</feature>
<dbReference type="OrthoDB" id="9782828at2"/>
<evidence type="ECO:0000313" key="8">
    <source>
        <dbReference type="Proteomes" id="UP000325013"/>
    </source>
</evidence>
<dbReference type="Pfam" id="PF00701">
    <property type="entry name" value="DHDPS"/>
    <property type="match status" value="1"/>
</dbReference>
<dbReference type="InterPro" id="IPR020625">
    <property type="entry name" value="Schiff_base-form_aldolases_AS"/>
</dbReference>
<name>A0A5C8G5W1_9SPIR</name>
<dbReference type="PRINTS" id="PR00146">
    <property type="entry name" value="DHPICSNTHASE"/>
</dbReference>
<dbReference type="GO" id="GO:0044281">
    <property type="term" value="P:small molecule metabolic process"/>
    <property type="evidence" value="ECO:0007669"/>
    <property type="project" value="UniProtKB-ARBA"/>
</dbReference>
<dbReference type="PROSITE" id="PS00666">
    <property type="entry name" value="DHDPS_2"/>
    <property type="match status" value="1"/>
</dbReference>
<dbReference type="Proteomes" id="UP000325013">
    <property type="component" value="Unassembled WGS sequence"/>
</dbReference>
<accession>A0A5C8G5W1</accession>
<gene>
    <name evidence="7" type="ORF">EPJ67_05385</name>
</gene>
<dbReference type="SMART" id="SM01130">
    <property type="entry name" value="DHDPS"/>
    <property type="match status" value="1"/>
</dbReference>
<dbReference type="EMBL" id="SAYJ01000013">
    <property type="protein sequence ID" value="TXJ57281.1"/>
    <property type="molecule type" value="Genomic_DNA"/>
</dbReference>
<dbReference type="InterPro" id="IPR002220">
    <property type="entry name" value="DapA-like"/>
</dbReference>
<evidence type="ECO:0000256" key="5">
    <source>
        <dbReference type="PIRSR" id="PIRSR001365-1"/>
    </source>
</evidence>
<evidence type="ECO:0000256" key="2">
    <source>
        <dbReference type="ARBA" id="ARBA00023239"/>
    </source>
</evidence>
<dbReference type="Gene3D" id="3.20.20.70">
    <property type="entry name" value="Aldolase class I"/>
    <property type="match status" value="1"/>
</dbReference>
<dbReference type="RefSeq" id="WP_147528711.1">
    <property type="nucleotide sequence ID" value="NZ_SAYJ01000013.1"/>
</dbReference>
<evidence type="ECO:0000256" key="3">
    <source>
        <dbReference type="ARBA" id="ARBA00023270"/>
    </source>
</evidence>
<dbReference type="CDD" id="cd00408">
    <property type="entry name" value="DHDPS-like"/>
    <property type="match status" value="1"/>
</dbReference>
<dbReference type="PANTHER" id="PTHR12128">
    <property type="entry name" value="DIHYDRODIPICOLINATE SYNTHASE"/>
    <property type="match status" value="1"/>
</dbReference>
<dbReference type="SUPFAM" id="SSF51569">
    <property type="entry name" value="Aldolase"/>
    <property type="match status" value="1"/>
</dbReference>
<dbReference type="PANTHER" id="PTHR12128:SF66">
    <property type="entry name" value="4-HYDROXY-2-OXOGLUTARATE ALDOLASE, MITOCHONDRIAL"/>
    <property type="match status" value="1"/>
</dbReference>
<protein>
    <submittedName>
        <fullName evidence="7">Dihydrodipicolinate synthase family protein</fullName>
    </submittedName>
</protein>
<evidence type="ECO:0000313" key="7">
    <source>
        <dbReference type="EMBL" id="TXJ57281.1"/>
    </source>
</evidence>
<keyword evidence="3" id="KW-0704">Schiff base</keyword>
<dbReference type="GO" id="GO:0008840">
    <property type="term" value="F:4-hydroxy-tetrahydrodipicolinate synthase activity"/>
    <property type="evidence" value="ECO:0007669"/>
    <property type="project" value="TreeGrafter"/>
</dbReference>
<organism evidence="7 8">
    <name type="scientific">Brachyspira aalborgi</name>
    <dbReference type="NCBI Taxonomy" id="29522"/>
    <lineage>
        <taxon>Bacteria</taxon>
        <taxon>Pseudomonadati</taxon>
        <taxon>Spirochaetota</taxon>
        <taxon>Spirochaetia</taxon>
        <taxon>Brachyspirales</taxon>
        <taxon>Brachyspiraceae</taxon>
        <taxon>Brachyspira</taxon>
    </lineage>
</organism>
<sequence>MLQDIVLATITPFDKQNKIDFKSNEKLLEFWRNGGINTFFICGTCGEMMSLSIDERKSLIDFYTQSKKDNEHICVHIGGTSVQNIIELANYSESKNADSVCIVTPNYYKISQEELIEYFSNILKNISNKEVYLYNIPQCTGLDLLPESLAKLSNEFEQIAGIKYSFFDFNRIHKYLYVNPKKIRVLSGTDHMLVGLISSGVKGIISGIGCVYPDIFINLLNAFKKHKQEEVMILQEFAIEIAEIMEYGYIPIFKEALAYKGFCEPYCRNPYQPMSDIQKKSLIEKLNSWEKRLNEAIN</sequence>
<dbReference type="InterPro" id="IPR013785">
    <property type="entry name" value="Aldolase_TIM"/>
</dbReference>
<comment type="similarity">
    <text evidence="1 4">Belongs to the DapA family.</text>
</comment>
<feature type="binding site" evidence="6">
    <location>
        <position position="205"/>
    </location>
    <ligand>
        <name>pyruvate</name>
        <dbReference type="ChEBI" id="CHEBI:15361"/>
    </ligand>
</feature>